<dbReference type="EMBL" id="FOXH01000006">
    <property type="protein sequence ID" value="SFP87675.1"/>
    <property type="molecule type" value="Genomic_DNA"/>
</dbReference>
<keyword evidence="3" id="KW-1185">Reference proteome</keyword>
<dbReference type="AlphaFoldDB" id="A0A1I5TX80"/>
<evidence type="ECO:0000313" key="3">
    <source>
        <dbReference type="Proteomes" id="UP000199306"/>
    </source>
</evidence>
<evidence type="ECO:0000313" key="2">
    <source>
        <dbReference type="EMBL" id="SFP87675.1"/>
    </source>
</evidence>
<dbReference type="Pfam" id="PF12706">
    <property type="entry name" value="Lactamase_B_2"/>
    <property type="match status" value="1"/>
</dbReference>
<dbReference type="InterPro" id="IPR001279">
    <property type="entry name" value="Metallo-B-lactamas"/>
</dbReference>
<dbReference type="GO" id="GO:0005737">
    <property type="term" value="C:cytoplasm"/>
    <property type="evidence" value="ECO:0007669"/>
    <property type="project" value="TreeGrafter"/>
</dbReference>
<dbReference type="Gene3D" id="3.60.15.10">
    <property type="entry name" value="Ribonuclease Z/Hydroxyacylglutathione hydrolase-like"/>
    <property type="match status" value="1"/>
</dbReference>
<proteinExistence type="predicted"/>
<evidence type="ECO:0000259" key="1">
    <source>
        <dbReference type="Pfam" id="PF12706"/>
    </source>
</evidence>
<accession>A0A1I5TX80</accession>
<dbReference type="PANTHER" id="PTHR15032:SF4">
    <property type="entry name" value="N-ACYL-PHOSPHATIDYLETHANOLAMINE-HYDROLYZING PHOSPHOLIPASE D"/>
    <property type="match status" value="1"/>
</dbReference>
<feature type="domain" description="Metallo-beta-lactamase" evidence="1">
    <location>
        <begin position="111"/>
        <end position="307"/>
    </location>
</feature>
<dbReference type="SUPFAM" id="SSF56281">
    <property type="entry name" value="Metallo-hydrolase/oxidoreductase"/>
    <property type="match status" value="1"/>
</dbReference>
<dbReference type="InterPro" id="IPR036866">
    <property type="entry name" value="RibonucZ/Hydroxyglut_hydro"/>
</dbReference>
<sequence>MFVILLIACAVVIVLQQKVFGRLPFGNKLGKIRKSANYKNGQFQNLAETKMMVEGVSYFTLIKSILNKPPNLEPQFTLPSVKTSLTDIQIAEPVIIWFGHSSYLIRILEKNILVDPIFSERTSPFQFIGAKNYKGTDVFKAEDFPEIDVLILTHDHYDHLDYKGLVSLRPKIKKIYTTLGVGSHLENWRFPSEMIQEYDWWESHEILSGFELTSVPSRHFSGRLFSRNKTLWSAFILKAGGYNIFIGSDSGYGPHFKEIGRKFGPFDIALLENGQYNWMWPNIHMMPEETVQAAIDLDTKVLMPVHWGKFTLSVHPWDEPIKRLSLRAKELNVKITTPMIGEPVILGISYPEKRWWETE</sequence>
<organism evidence="2 3">
    <name type="scientific">Pseudarcicella hirudinis</name>
    <dbReference type="NCBI Taxonomy" id="1079859"/>
    <lineage>
        <taxon>Bacteria</taxon>
        <taxon>Pseudomonadati</taxon>
        <taxon>Bacteroidota</taxon>
        <taxon>Cytophagia</taxon>
        <taxon>Cytophagales</taxon>
        <taxon>Flectobacillaceae</taxon>
        <taxon>Pseudarcicella</taxon>
    </lineage>
</organism>
<dbReference type="PIRSF" id="PIRSF038896">
    <property type="entry name" value="NAPE-PLD"/>
    <property type="match status" value="1"/>
</dbReference>
<dbReference type="PANTHER" id="PTHR15032">
    <property type="entry name" value="N-ACYL-PHOSPHATIDYLETHANOLAMINE-HYDROLYZING PHOSPHOLIPASE D"/>
    <property type="match status" value="1"/>
</dbReference>
<dbReference type="GO" id="GO:0008270">
    <property type="term" value="F:zinc ion binding"/>
    <property type="evidence" value="ECO:0007669"/>
    <property type="project" value="InterPro"/>
</dbReference>
<reference evidence="2 3" key="1">
    <citation type="submission" date="2016-10" db="EMBL/GenBank/DDBJ databases">
        <authorList>
            <person name="de Groot N.N."/>
        </authorList>
    </citation>
    <scope>NUCLEOTIDE SEQUENCE [LARGE SCALE GENOMIC DNA]</scope>
    <source>
        <strain evidence="3">E92,LMG 26720,CCM 7988</strain>
    </source>
</reference>
<dbReference type="Proteomes" id="UP000199306">
    <property type="component" value="Unassembled WGS sequence"/>
</dbReference>
<protein>
    <submittedName>
        <fullName evidence="2">L-ascorbate metabolism protein UlaG, beta-lactamase superfamily</fullName>
    </submittedName>
</protein>
<name>A0A1I5TX80_9BACT</name>
<gene>
    <name evidence="2" type="ORF">SAMN04515674_106252</name>
</gene>
<dbReference type="RefSeq" id="WP_092017518.1">
    <property type="nucleotide sequence ID" value="NZ_FOXH01000006.1"/>
</dbReference>
<dbReference type="GO" id="GO:0070290">
    <property type="term" value="F:N-acylphosphatidylethanolamine-specific phospholipase D activity"/>
    <property type="evidence" value="ECO:0007669"/>
    <property type="project" value="InterPro"/>
</dbReference>
<dbReference type="InterPro" id="IPR024884">
    <property type="entry name" value="NAPE-PLD"/>
</dbReference>
<dbReference type="OrthoDB" id="9805728at2"/>
<dbReference type="STRING" id="1079859.SAMN04515674_106252"/>